<feature type="non-terminal residue" evidence="14">
    <location>
        <position position="1"/>
    </location>
</feature>
<dbReference type="InterPro" id="IPR003599">
    <property type="entry name" value="Ig_sub"/>
</dbReference>
<dbReference type="Pfam" id="PF07679">
    <property type="entry name" value="I-set"/>
    <property type="match status" value="1"/>
</dbReference>
<evidence type="ECO:0000256" key="5">
    <source>
        <dbReference type="ARBA" id="ARBA00023157"/>
    </source>
</evidence>
<evidence type="ECO:0000256" key="6">
    <source>
        <dbReference type="ARBA" id="ARBA00023180"/>
    </source>
</evidence>
<evidence type="ECO:0000256" key="2">
    <source>
        <dbReference type="ARBA" id="ARBA00022692"/>
    </source>
</evidence>
<dbReference type="Gene3D" id="2.60.40.10">
    <property type="entry name" value="Immunoglobulins"/>
    <property type="match status" value="4"/>
</dbReference>
<dbReference type="Pfam" id="PF07714">
    <property type="entry name" value="PK_Tyr_Ser-Thr"/>
    <property type="match status" value="2"/>
</dbReference>
<feature type="binding site" evidence="8 9">
    <location>
        <position position="825"/>
    </location>
    <ligand>
        <name>ATP</name>
        <dbReference type="ChEBI" id="CHEBI:30616"/>
    </ligand>
</feature>
<dbReference type="EMBL" id="NCKU01001863">
    <property type="protein sequence ID" value="RWS11057.1"/>
    <property type="molecule type" value="Genomic_DNA"/>
</dbReference>
<dbReference type="InterPro" id="IPR017441">
    <property type="entry name" value="Protein_kinase_ATP_BS"/>
</dbReference>
<evidence type="ECO:0000259" key="13">
    <source>
        <dbReference type="PROSITE" id="PS50835"/>
    </source>
</evidence>
<evidence type="ECO:0000259" key="12">
    <source>
        <dbReference type="PROSITE" id="PS50011"/>
    </source>
</evidence>
<keyword evidence="8 9" id="KW-0547">Nucleotide-binding</keyword>
<feature type="compositionally biased region" description="Basic and acidic residues" evidence="10">
    <location>
        <begin position="1"/>
        <end position="10"/>
    </location>
</feature>
<feature type="domain" description="Protein kinase" evidence="12">
    <location>
        <begin position="791"/>
        <end position="1091"/>
    </location>
</feature>
<dbReference type="PROSITE" id="PS50835">
    <property type="entry name" value="IG_LIKE"/>
    <property type="match status" value="4"/>
</dbReference>
<evidence type="ECO:0000256" key="3">
    <source>
        <dbReference type="ARBA" id="ARBA00022989"/>
    </source>
</evidence>
<dbReference type="InterPro" id="IPR050122">
    <property type="entry name" value="RTK"/>
</dbReference>
<evidence type="ECO:0000256" key="7">
    <source>
        <dbReference type="ARBA" id="ARBA00023319"/>
    </source>
</evidence>
<feature type="domain" description="Ig-like" evidence="13">
    <location>
        <begin position="630"/>
        <end position="721"/>
    </location>
</feature>
<evidence type="ECO:0000256" key="4">
    <source>
        <dbReference type="ARBA" id="ARBA00023136"/>
    </source>
</evidence>
<feature type="non-terminal residue" evidence="14">
    <location>
        <position position="1105"/>
    </location>
</feature>
<dbReference type="OrthoDB" id="5912975at2759"/>
<comment type="caution">
    <text evidence="14">The sequence shown here is derived from an EMBL/GenBank/DDBJ whole genome shotgun (WGS) entry which is preliminary data.</text>
</comment>
<keyword evidence="5" id="KW-1015">Disulfide bond</keyword>
<dbReference type="Gene3D" id="3.30.200.20">
    <property type="entry name" value="Phosphorylase Kinase, domain 1"/>
    <property type="match status" value="1"/>
</dbReference>
<evidence type="ECO:0000313" key="14">
    <source>
        <dbReference type="EMBL" id="RWS11057.1"/>
    </source>
</evidence>
<dbReference type="SUPFAM" id="SSF56112">
    <property type="entry name" value="Protein kinase-like (PK-like)"/>
    <property type="match status" value="1"/>
</dbReference>
<dbReference type="PROSITE" id="PS50011">
    <property type="entry name" value="PROTEIN_KINASE_DOM"/>
    <property type="match status" value="1"/>
</dbReference>
<dbReference type="InterPro" id="IPR000719">
    <property type="entry name" value="Prot_kinase_dom"/>
</dbReference>
<dbReference type="PROSITE" id="PS00107">
    <property type="entry name" value="PROTEIN_KINASE_ATP"/>
    <property type="match status" value="1"/>
</dbReference>
<keyword evidence="14" id="KW-0675">Receptor</keyword>
<evidence type="ECO:0000256" key="9">
    <source>
        <dbReference type="PROSITE-ProRule" id="PRU10141"/>
    </source>
</evidence>
<dbReference type="InterPro" id="IPR013783">
    <property type="entry name" value="Ig-like_fold"/>
</dbReference>
<dbReference type="InterPro" id="IPR036179">
    <property type="entry name" value="Ig-like_dom_sf"/>
</dbReference>
<sequence length="1105" mass="126481">EKAPQKKISESGKITENNENCSSNKNESALTICRSNFTLNRTVFNQTGYFSCHYVNFPDYKDSLYIFINDAKNILIPNHENSILQIRSMLIKVPCKATYSSAELTLYRITNNTKNSYVRELVNSSSSFNFTFDPTEGFKFYQSVLIGIKQLEMNFECRASVHNRTAVSKLIVKLKSTDTYLEAGIVRSNVKNVFVNESLTLSCHVRFKLSENYPIFWMNWTYPASVIPSIREKQPNCSQNICNIEIQLKVNKVSSVHEGWYSCDVINTLANYTAKLFVPVFKRNTRQYFKFLTDFNRTELITKTIGEKIDFSIDVYSVKSVQHLAYRWIKDGSKTIDFINDDTFKAIENSNLNFKYQMNSMIYKEDDLNFKRAKLTFTVNSLTYNDSGAYTFVNAYDNITLTLQIQGPPNVKIVEMPTYFLFNHTYKLECDVTAYPLPKIVWEFMPCTPNAGVCNVAANTSFTELEPNHLQLVPLVNNHYRLKGDIKANYSSIYRCRASNVRGNSSEKHLIIVSDASENGFTMNISTRSPFEYEKVIITCKSSLFNYPVITWRWKSALTNKSIELSKHFTFNKSRSNYSLISQLEIRNVSINNSGIYSCEFEKPVKVGKKIVKQKESLGVTLDVIAIEKPKIIDTNLNGLQLSVTPQEFIEFHCNSTGIPKPSIVWLKDKKILNSTKRSAINIENDGNSLSIQKLAQSDSGLYECVVNNIAGTVRQNITLVVEEMSSSSNFKTIIIVVTTALCVSFLFMISFYILKRRKVKQSTKKRFKFSTEMNVVIRKHTVWEFSKDRLKLLKMIGEGSFGIVYLAEAIGLSKNELSTQVAVKTVKDANDQMQQKLLLEEFKIFTNLGNHVNIVNLLGIVTKDMPKGQIFLIVEYCEFGNLRSYLQSRRKNFINALNECNTNQTQQEERQQVQKNEKMFDSGYAANTDSKETIMTAAFKDCSSETQKCDNLNYCSSKHSAQKCDKIVEPNCIAQFSYSFSNDTKESSSEAKNLKSYSSSANQSPATMSSAANVCESDETCYVTINHLYSFAFQIAKGMHYLATRQNGYRMSKPDYCSNEIYDIMKSCWHNDPEKRPDFARLTDLFFEYLDWSTKDYYLQLESG</sequence>
<keyword evidence="7" id="KW-0393">Immunoglobulin domain</keyword>
<evidence type="ECO:0000256" key="1">
    <source>
        <dbReference type="ARBA" id="ARBA00004167"/>
    </source>
</evidence>
<feature type="region of interest" description="Disordered" evidence="10">
    <location>
        <begin position="1"/>
        <end position="24"/>
    </location>
</feature>
<feature type="domain" description="Ig-like" evidence="13">
    <location>
        <begin position="409"/>
        <end position="514"/>
    </location>
</feature>
<dbReference type="Gene3D" id="1.10.510.10">
    <property type="entry name" value="Transferase(Phosphotransferase) domain 1"/>
    <property type="match status" value="1"/>
</dbReference>
<keyword evidence="4 11" id="KW-0472">Membrane</keyword>
<keyword evidence="8 9" id="KW-0067">ATP-binding</keyword>
<dbReference type="SMART" id="SM00408">
    <property type="entry name" value="IGc2"/>
    <property type="match status" value="2"/>
</dbReference>
<dbReference type="AlphaFoldDB" id="A0A443R705"/>
<dbReference type="SMART" id="SM00409">
    <property type="entry name" value="IG"/>
    <property type="match status" value="4"/>
</dbReference>
<keyword evidence="15" id="KW-1185">Reference proteome</keyword>
<dbReference type="GO" id="GO:0005886">
    <property type="term" value="C:plasma membrane"/>
    <property type="evidence" value="ECO:0007669"/>
    <property type="project" value="TreeGrafter"/>
</dbReference>
<keyword evidence="6" id="KW-0325">Glycoprotein</keyword>
<dbReference type="InterPro" id="IPR011009">
    <property type="entry name" value="Kinase-like_dom_sf"/>
</dbReference>
<dbReference type="InterPro" id="IPR013098">
    <property type="entry name" value="Ig_I-set"/>
</dbReference>
<proteinExistence type="predicted"/>
<dbReference type="PANTHER" id="PTHR24416">
    <property type="entry name" value="TYROSINE-PROTEIN KINASE RECEPTOR"/>
    <property type="match status" value="1"/>
</dbReference>
<dbReference type="GO" id="GO:0004714">
    <property type="term" value="F:transmembrane receptor protein tyrosine kinase activity"/>
    <property type="evidence" value="ECO:0007669"/>
    <property type="project" value="TreeGrafter"/>
</dbReference>
<feature type="binding site" evidence="8">
    <location>
        <begin position="798"/>
        <end position="805"/>
    </location>
    <ligand>
        <name>ATP</name>
        <dbReference type="ChEBI" id="CHEBI:30616"/>
    </ligand>
</feature>
<dbReference type="InterPro" id="IPR007110">
    <property type="entry name" value="Ig-like_dom"/>
</dbReference>
<dbReference type="InterPro" id="IPR003598">
    <property type="entry name" value="Ig_sub2"/>
</dbReference>
<gene>
    <name evidence="14" type="ORF">B4U79_11389</name>
</gene>
<accession>A0A443R705</accession>
<name>A0A443R705_9ACAR</name>
<keyword evidence="3 11" id="KW-1133">Transmembrane helix</keyword>
<feature type="transmembrane region" description="Helical" evidence="11">
    <location>
        <begin position="734"/>
        <end position="755"/>
    </location>
</feature>
<dbReference type="PANTHER" id="PTHR24416:SF600">
    <property type="entry name" value="PDGF- AND VEGF-RECEPTOR RELATED, ISOFORM J"/>
    <property type="match status" value="1"/>
</dbReference>
<dbReference type="InterPro" id="IPR001245">
    <property type="entry name" value="Ser-Thr/Tyr_kinase_cat_dom"/>
</dbReference>
<reference evidence="14 15" key="1">
    <citation type="journal article" date="2018" name="Gigascience">
        <title>Genomes of trombidid mites reveal novel predicted allergens and laterally-transferred genes associated with secondary metabolism.</title>
        <authorList>
            <person name="Dong X."/>
            <person name="Chaisiri K."/>
            <person name="Xia D."/>
            <person name="Armstrong S.D."/>
            <person name="Fang Y."/>
            <person name="Donnelly M.J."/>
            <person name="Kadowaki T."/>
            <person name="McGarry J.W."/>
            <person name="Darby A.C."/>
            <person name="Makepeace B.L."/>
        </authorList>
    </citation>
    <scope>NUCLEOTIDE SEQUENCE [LARGE SCALE GENOMIC DNA]</scope>
    <source>
        <strain evidence="14">UoL-WK</strain>
    </source>
</reference>
<dbReference type="Proteomes" id="UP000285301">
    <property type="component" value="Unassembled WGS sequence"/>
</dbReference>
<evidence type="ECO:0000256" key="10">
    <source>
        <dbReference type="SAM" id="MobiDB-lite"/>
    </source>
</evidence>
<dbReference type="STRING" id="1965070.A0A443R705"/>
<feature type="domain" description="Ig-like" evidence="13">
    <location>
        <begin position="534"/>
        <end position="619"/>
    </location>
</feature>
<dbReference type="GO" id="GO:0005524">
    <property type="term" value="F:ATP binding"/>
    <property type="evidence" value="ECO:0007669"/>
    <property type="project" value="UniProtKB-UniRule"/>
</dbReference>
<dbReference type="GO" id="GO:0043235">
    <property type="term" value="C:receptor complex"/>
    <property type="evidence" value="ECO:0007669"/>
    <property type="project" value="TreeGrafter"/>
</dbReference>
<dbReference type="SUPFAM" id="SSF48726">
    <property type="entry name" value="Immunoglobulin"/>
    <property type="match status" value="4"/>
</dbReference>
<protein>
    <submittedName>
        <fullName evidence="14">Vascular endothelial growth factor receptor 3-like protein</fullName>
    </submittedName>
</protein>
<dbReference type="GO" id="GO:0007169">
    <property type="term" value="P:cell surface receptor protein tyrosine kinase signaling pathway"/>
    <property type="evidence" value="ECO:0007669"/>
    <property type="project" value="TreeGrafter"/>
</dbReference>
<evidence type="ECO:0000256" key="11">
    <source>
        <dbReference type="SAM" id="Phobius"/>
    </source>
</evidence>
<organism evidence="14 15">
    <name type="scientific">Dinothrombium tinctorium</name>
    <dbReference type="NCBI Taxonomy" id="1965070"/>
    <lineage>
        <taxon>Eukaryota</taxon>
        <taxon>Metazoa</taxon>
        <taxon>Ecdysozoa</taxon>
        <taxon>Arthropoda</taxon>
        <taxon>Chelicerata</taxon>
        <taxon>Arachnida</taxon>
        <taxon>Acari</taxon>
        <taxon>Acariformes</taxon>
        <taxon>Trombidiformes</taxon>
        <taxon>Prostigmata</taxon>
        <taxon>Anystina</taxon>
        <taxon>Parasitengona</taxon>
        <taxon>Trombidioidea</taxon>
        <taxon>Trombidiidae</taxon>
        <taxon>Dinothrombium</taxon>
    </lineage>
</organism>
<dbReference type="CDD" id="cd00096">
    <property type="entry name" value="Ig"/>
    <property type="match status" value="2"/>
</dbReference>
<evidence type="ECO:0000256" key="8">
    <source>
        <dbReference type="PIRSR" id="PIRSR000615-2"/>
    </source>
</evidence>
<dbReference type="PIRSF" id="PIRSF000615">
    <property type="entry name" value="TyrPK_CSF1-R"/>
    <property type="match status" value="1"/>
</dbReference>
<comment type="subcellular location">
    <subcellularLocation>
        <location evidence="1">Membrane</location>
        <topology evidence="1">Single-pass membrane protein</topology>
    </subcellularLocation>
</comment>
<keyword evidence="2 11" id="KW-0812">Transmembrane</keyword>
<evidence type="ECO:0000313" key="15">
    <source>
        <dbReference type="Proteomes" id="UP000285301"/>
    </source>
</evidence>
<dbReference type="FunFam" id="2.60.40.10:FF:000107">
    <property type="entry name" value="Myosin, light chain kinase a"/>
    <property type="match status" value="1"/>
</dbReference>
<feature type="domain" description="Ig-like" evidence="13">
    <location>
        <begin position="196"/>
        <end position="279"/>
    </location>
</feature>